<dbReference type="InterPro" id="IPR041490">
    <property type="entry name" value="KstR2_TetR_C"/>
</dbReference>
<dbReference type="GO" id="GO:0003700">
    <property type="term" value="F:DNA-binding transcription factor activity"/>
    <property type="evidence" value="ECO:0007669"/>
    <property type="project" value="TreeGrafter"/>
</dbReference>
<dbReference type="InterPro" id="IPR009057">
    <property type="entry name" value="Homeodomain-like_sf"/>
</dbReference>
<dbReference type="STRING" id="644548.SCNU_03057"/>
<dbReference type="eggNOG" id="COG1309">
    <property type="taxonomic scope" value="Bacteria"/>
</dbReference>
<evidence type="ECO:0000259" key="3">
    <source>
        <dbReference type="PROSITE" id="PS50977"/>
    </source>
</evidence>
<protein>
    <submittedName>
        <fullName evidence="4">TetR family transcriptional regulator</fullName>
    </submittedName>
</protein>
<evidence type="ECO:0000313" key="5">
    <source>
        <dbReference type="Proteomes" id="UP000035065"/>
    </source>
</evidence>
<feature type="domain" description="HTH tetR-type" evidence="3">
    <location>
        <begin position="202"/>
        <end position="262"/>
    </location>
</feature>
<dbReference type="Pfam" id="PF00440">
    <property type="entry name" value="TetR_N"/>
    <property type="match status" value="2"/>
</dbReference>
<dbReference type="InterPro" id="IPR050109">
    <property type="entry name" value="HTH-type_TetR-like_transc_reg"/>
</dbReference>
<proteinExistence type="predicted"/>
<dbReference type="PANTHER" id="PTHR30055">
    <property type="entry name" value="HTH-TYPE TRANSCRIPTIONAL REGULATOR RUTR"/>
    <property type="match status" value="1"/>
</dbReference>
<accession>F1YFR9</accession>
<evidence type="ECO:0000313" key="4">
    <source>
        <dbReference type="EMBL" id="EGD56496.1"/>
    </source>
</evidence>
<keyword evidence="5" id="KW-1185">Reference proteome</keyword>
<dbReference type="RefSeq" id="WP_009677880.1">
    <property type="nucleotide sequence ID" value="NZ_AEUD01000002.1"/>
</dbReference>
<dbReference type="GO" id="GO:0000976">
    <property type="term" value="F:transcription cis-regulatory region binding"/>
    <property type="evidence" value="ECO:0007669"/>
    <property type="project" value="TreeGrafter"/>
</dbReference>
<dbReference type="PANTHER" id="PTHR30055:SF226">
    <property type="entry name" value="HTH-TYPE TRANSCRIPTIONAL REGULATOR PKSA"/>
    <property type="match status" value="1"/>
</dbReference>
<keyword evidence="1 2" id="KW-0238">DNA-binding</keyword>
<comment type="caution">
    <text evidence="4">The sequence shown here is derived from an EMBL/GenBank/DDBJ whole genome shotgun (WGS) entry which is preliminary data.</text>
</comment>
<evidence type="ECO:0000256" key="1">
    <source>
        <dbReference type="ARBA" id="ARBA00023125"/>
    </source>
</evidence>
<dbReference type="SUPFAM" id="SSF46689">
    <property type="entry name" value="Homeodomain-like"/>
    <property type="match status" value="2"/>
</dbReference>
<name>F1YFR9_9ACTN</name>
<dbReference type="Gene3D" id="1.10.357.10">
    <property type="entry name" value="Tetracycline Repressor, domain 2"/>
    <property type="match status" value="2"/>
</dbReference>
<feature type="DNA-binding region" description="H-T-H motif" evidence="2">
    <location>
        <begin position="225"/>
        <end position="244"/>
    </location>
</feature>
<sequence length="380" mass="41252">MTKPIARRPKDRKAQILDAARTLVVSDGYANVSMAQIADEVGITAGALYRHFANKAVLLAAVIGTSFDDVMPVDQDDDRLRDVVEAACRSVVARPDVGVLWWRESRSLPDDLRAELAARLREVNQRYARLIRVERGDVDDRASRELAWGVQAILASPGFHATRLPPADYVDLLTSACLRVCAVTPGPADASRRRRGGGLTPVSKREAMLGHAIELFARNGYDATSLSDIGAAAGVSGPNTYSYFASKSELMEVCLDRGTTALWLTLHDVLAENDEPRRALAAVVRSYARLAVDKTILTPVLGTDVVGHSDSVRARQREYVAEWTGLVVASRPELTEIGARLRVHTALGLINILTRIDHLAESGSFESDLAAMAIAVLLHA</sequence>
<dbReference type="PRINTS" id="PR00455">
    <property type="entry name" value="HTHTETR"/>
</dbReference>
<dbReference type="InterPro" id="IPR001647">
    <property type="entry name" value="HTH_TetR"/>
</dbReference>
<gene>
    <name evidence="4" type="ORF">SCNU_03057</name>
</gene>
<reference evidence="4 5" key="1">
    <citation type="journal article" date="2011" name="J. Bacteriol.">
        <title>Draft Genome Sequence of Gordonia neofelifaecis NRRL B-59395, a Cholesterol-Degrading Actinomycete.</title>
        <authorList>
            <person name="Ge F."/>
            <person name="Li W."/>
            <person name="Chen G."/>
            <person name="Liu Y."/>
            <person name="Zhang G."/>
            <person name="Yong B."/>
            <person name="Wang Q."/>
            <person name="Wang N."/>
            <person name="Huang Z."/>
            <person name="Li W."/>
            <person name="Wang J."/>
            <person name="Wu C."/>
            <person name="Xie Q."/>
            <person name="Liu G."/>
        </authorList>
    </citation>
    <scope>NUCLEOTIDE SEQUENCE [LARGE SCALE GENOMIC DNA]</scope>
    <source>
        <strain evidence="4 5">NRRL B-59395</strain>
    </source>
</reference>
<feature type="DNA-binding region" description="H-T-H motif" evidence="2">
    <location>
        <begin position="33"/>
        <end position="52"/>
    </location>
</feature>
<evidence type="ECO:0000256" key="2">
    <source>
        <dbReference type="PROSITE-ProRule" id="PRU00335"/>
    </source>
</evidence>
<dbReference type="InterPro" id="IPR023772">
    <property type="entry name" value="DNA-bd_HTH_TetR-type_CS"/>
</dbReference>
<dbReference type="PROSITE" id="PS50977">
    <property type="entry name" value="HTH_TETR_2"/>
    <property type="match status" value="2"/>
</dbReference>
<dbReference type="AlphaFoldDB" id="F1YFR9"/>
<dbReference type="Proteomes" id="UP000035065">
    <property type="component" value="Unassembled WGS sequence"/>
</dbReference>
<dbReference type="Gene3D" id="1.10.10.60">
    <property type="entry name" value="Homeodomain-like"/>
    <property type="match status" value="1"/>
</dbReference>
<organism evidence="4 5">
    <name type="scientific">Gordonia neofelifaecis NRRL B-59395</name>
    <dbReference type="NCBI Taxonomy" id="644548"/>
    <lineage>
        <taxon>Bacteria</taxon>
        <taxon>Bacillati</taxon>
        <taxon>Actinomycetota</taxon>
        <taxon>Actinomycetes</taxon>
        <taxon>Mycobacteriales</taxon>
        <taxon>Gordoniaceae</taxon>
        <taxon>Gordonia</taxon>
    </lineage>
</organism>
<dbReference type="OrthoDB" id="4456617at2"/>
<dbReference type="PROSITE" id="PS01081">
    <property type="entry name" value="HTH_TETR_1"/>
    <property type="match status" value="1"/>
</dbReference>
<feature type="domain" description="HTH tetR-type" evidence="3">
    <location>
        <begin position="10"/>
        <end position="70"/>
    </location>
</feature>
<dbReference type="EMBL" id="AEUD01000002">
    <property type="protein sequence ID" value="EGD56496.1"/>
    <property type="molecule type" value="Genomic_DNA"/>
</dbReference>
<dbReference type="Pfam" id="PF17932">
    <property type="entry name" value="TetR_C_24"/>
    <property type="match status" value="1"/>
</dbReference>